<feature type="domain" description="THIF-type NAD/FAD binding fold" evidence="1">
    <location>
        <begin position="17"/>
        <end position="250"/>
    </location>
</feature>
<dbReference type="SUPFAM" id="SSF69572">
    <property type="entry name" value="Activating enzymes of the ubiquitin-like proteins"/>
    <property type="match status" value="1"/>
</dbReference>
<dbReference type="Pfam" id="PF00899">
    <property type="entry name" value="ThiF"/>
    <property type="match status" value="1"/>
</dbReference>
<evidence type="ECO:0000259" key="1">
    <source>
        <dbReference type="Pfam" id="PF00899"/>
    </source>
</evidence>
<dbReference type="PANTHER" id="PTHR10953">
    <property type="entry name" value="UBIQUITIN-ACTIVATING ENZYME E1"/>
    <property type="match status" value="1"/>
</dbReference>
<reference evidence="2 3" key="1">
    <citation type="submission" date="2012-09" db="EMBL/GenBank/DDBJ databases">
        <title>Genome Sequence of alkane-degrading Bacterium Alcanivorax venustensis ISO4.</title>
        <authorList>
            <person name="Lai Q."/>
            <person name="Shao Z."/>
        </authorList>
    </citation>
    <scope>NUCLEOTIDE SEQUENCE [LARGE SCALE GENOMIC DNA]</scope>
    <source>
        <strain evidence="2 3">ISO4</strain>
    </source>
</reference>
<comment type="caution">
    <text evidence="2">The sequence shown here is derived from an EMBL/GenBank/DDBJ whole genome shotgun (WGS) entry which is preliminary data.</text>
</comment>
<organism evidence="2 3">
    <name type="scientific">Alloalcanivorax venustensis ISO4</name>
    <dbReference type="NCBI Taxonomy" id="1177184"/>
    <lineage>
        <taxon>Bacteria</taxon>
        <taxon>Pseudomonadati</taxon>
        <taxon>Pseudomonadota</taxon>
        <taxon>Gammaproteobacteria</taxon>
        <taxon>Oceanospirillales</taxon>
        <taxon>Alcanivoracaceae</taxon>
        <taxon>Alloalcanivorax</taxon>
    </lineage>
</organism>
<protein>
    <submittedName>
        <fullName evidence="2">Molybdopterin biosynthesis MoeB protein</fullName>
    </submittedName>
</protein>
<dbReference type="CDD" id="cd00757">
    <property type="entry name" value="ThiF_MoeB_HesA_family"/>
    <property type="match status" value="1"/>
</dbReference>
<dbReference type="RefSeq" id="WP_142948950.1">
    <property type="nucleotide sequence ID" value="NZ_ARXR01000003.1"/>
</dbReference>
<accession>A0ABS0AF65</accession>
<dbReference type="EMBL" id="ARXR01000003">
    <property type="protein sequence ID" value="MBF5051910.1"/>
    <property type="molecule type" value="Genomic_DNA"/>
</dbReference>
<evidence type="ECO:0000313" key="3">
    <source>
        <dbReference type="Proteomes" id="UP000644441"/>
    </source>
</evidence>
<dbReference type="Proteomes" id="UP000644441">
    <property type="component" value="Unassembled WGS sequence"/>
</dbReference>
<dbReference type="InterPro" id="IPR045886">
    <property type="entry name" value="ThiF/MoeB/HesA"/>
</dbReference>
<sequence length="254" mass="26587">MSDYHGDALNDDQLLRYSRQLLLQEFDLDGQQALAGASVLLVGCGGLANPASLYLAGAGVGRLLLVDDDRVDASNLHRQIAFRGDQVGEGKAGALAAQLRALNPDVLVEPHAARADREWLDRHVPGVDLVLDCSDNFATRQAANAACVAHRKPLVSGAAIRLDGQLAVFDLRRPDSACYACVYGAGTDGDLACSEAGILGPVVGTVGTLQALLAIHLLTGTPVAPVLRVFDGRTLGWREVAFKKDPGCPVCGAG</sequence>
<dbReference type="NCBIfam" id="NF004281">
    <property type="entry name" value="PRK05690.1"/>
    <property type="match status" value="1"/>
</dbReference>
<dbReference type="PANTHER" id="PTHR10953:SF102">
    <property type="entry name" value="ADENYLYLTRANSFERASE AND SULFURTRANSFERASE MOCS3"/>
    <property type="match status" value="1"/>
</dbReference>
<keyword evidence="3" id="KW-1185">Reference proteome</keyword>
<name>A0ABS0AF65_9GAMM</name>
<dbReference type="Gene3D" id="3.40.50.720">
    <property type="entry name" value="NAD(P)-binding Rossmann-like Domain"/>
    <property type="match status" value="1"/>
</dbReference>
<gene>
    <name evidence="2" type="ORF">ISO4_00512</name>
</gene>
<evidence type="ECO:0000313" key="2">
    <source>
        <dbReference type="EMBL" id="MBF5051910.1"/>
    </source>
</evidence>
<proteinExistence type="predicted"/>
<dbReference type="InterPro" id="IPR035985">
    <property type="entry name" value="Ubiquitin-activating_enz"/>
</dbReference>
<dbReference type="InterPro" id="IPR000594">
    <property type="entry name" value="ThiF_NAD_FAD-bd"/>
</dbReference>